<keyword evidence="9" id="KW-0998">Cell outer membrane</keyword>
<feature type="domain" description="PapC N-terminal" evidence="11">
    <location>
        <begin position="2"/>
        <end position="78"/>
    </location>
</feature>
<gene>
    <name evidence="12" type="ordered locus">EAE_02750</name>
</gene>
<dbReference type="OrthoDB" id="6554712at2"/>
<dbReference type="InterPro" id="IPR042186">
    <property type="entry name" value="FimD_plug_dom"/>
</dbReference>
<dbReference type="Pfam" id="PF13953">
    <property type="entry name" value="PapC_C"/>
    <property type="match status" value="1"/>
</dbReference>
<evidence type="ECO:0000259" key="10">
    <source>
        <dbReference type="Pfam" id="PF13953"/>
    </source>
</evidence>
<comment type="similarity">
    <text evidence="2">Belongs to the fimbrial export usher family.</text>
</comment>
<accession>A0A0H3FM39</accession>
<dbReference type="HOGENOM" id="CLU_009120_3_1_6"/>
<dbReference type="GO" id="GO:0009297">
    <property type="term" value="P:pilus assembly"/>
    <property type="evidence" value="ECO:0007669"/>
    <property type="project" value="InterPro"/>
</dbReference>
<dbReference type="eggNOG" id="COG3188">
    <property type="taxonomic scope" value="Bacteria"/>
</dbReference>
<feature type="domain" description="PapC-like C-terminal" evidence="10">
    <location>
        <begin position="663"/>
        <end position="727"/>
    </location>
</feature>
<organism evidence="12 13">
    <name type="scientific">Klebsiella aerogenes (strain ATCC 13048 / DSM 30053 / CCUG 1429 / JCM 1235 / KCTC 2190 / NBRC 13534 / NCIMB 10102 / NCTC 10006 / CDC 819-56)</name>
    <name type="common">Enterobacter aerogenes</name>
    <dbReference type="NCBI Taxonomy" id="1028307"/>
    <lineage>
        <taxon>Bacteria</taxon>
        <taxon>Pseudomonadati</taxon>
        <taxon>Pseudomonadota</taxon>
        <taxon>Gammaproteobacteria</taxon>
        <taxon>Enterobacterales</taxon>
        <taxon>Enterobacteriaceae</taxon>
        <taxon>Klebsiella/Raoultella group</taxon>
        <taxon>Klebsiella</taxon>
    </lineage>
</organism>
<protein>
    <submittedName>
        <fullName evidence="12">Outer membrane usher protein</fullName>
    </submittedName>
</protein>
<evidence type="ECO:0000256" key="8">
    <source>
        <dbReference type="ARBA" id="ARBA00023136"/>
    </source>
</evidence>
<dbReference type="Pfam" id="PF13954">
    <property type="entry name" value="PapC_N"/>
    <property type="match status" value="1"/>
</dbReference>
<reference evidence="12 13" key="1">
    <citation type="journal article" date="2012" name="J. Bacteriol.">
        <title>Complete genome sequence of Enterobacter aerogenes KCTC 2190.</title>
        <authorList>
            <person name="Shin S.H."/>
            <person name="Kim S."/>
            <person name="Kim J.Y."/>
            <person name="Lee S."/>
            <person name="Um Y."/>
            <person name="Oh M.K."/>
            <person name="Kim Y.R."/>
            <person name="Lee J."/>
            <person name="Yang K.S."/>
        </authorList>
    </citation>
    <scope>NUCLEOTIDE SEQUENCE [LARGE SCALE GENOMIC DNA]</scope>
    <source>
        <strain evidence="12 13">KCTC 2190</strain>
    </source>
</reference>
<dbReference type="FunFam" id="2.60.40.3110:FF:000001">
    <property type="entry name" value="Putative fimbrial outer membrane usher"/>
    <property type="match status" value="1"/>
</dbReference>
<evidence type="ECO:0000256" key="5">
    <source>
        <dbReference type="ARBA" id="ARBA00022558"/>
    </source>
</evidence>
<keyword evidence="3" id="KW-0813">Transport</keyword>
<name>A0A0H3FM39_KLEAK</name>
<evidence type="ECO:0000256" key="1">
    <source>
        <dbReference type="ARBA" id="ARBA00004571"/>
    </source>
</evidence>
<comment type="subcellular location">
    <subcellularLocation>
        <location evidence="1">Cell outer membrane</location>
        <topology evidence="1">Multi-pass membrane protein</topology>
    </subcellularLocation>
</comment>
<dbReference type="InterPro" id="IPR025885">
    <property type="entry name" value="PapC_N"/>
</dbReference>
<proteinExistence type="inferred from homology"/>
<dbReference type="Gene3D" id="2.60.40.2070">
    <property type="match status" value="1"/>
</dbReference>
<evidence type="ECO:0000313" key="12">
    <source>
        <dbReference type="EMBL" id="AEG95485.1"/>
    </source>
</evidence>
<evidence type="ECO:0000313" key="13">
    <source>
        <dbReference type="Proteomes" id="UP000008881"/>
    </source>
</evidence>
<dbReference type="Pfam" id="PF00577">
    <property type="entry name" value="Usher"/>
    <property type="match status" value="1"/>
</dbReference>
<dbReference type="Proteomes" id="UP000008881">
    <property type="component" value="Chromosome"/>
</dbReference>
<dbReference type="GO" id="GO:0009279">
    <property type="term" value="C:cell outer membrane"/>
    <property type="evidence" value="ECO:0007669"/>
    <property type="project" value="UniProtKB-SubCell"/>
</dbReference>
<keyword evidence="8" id="KW-0472">Membrane</keyword>
<keyword evidence="6" id="KW-0812">Transmembrane</keyword>
<dbReference type="Gene3D" id="2.60.40.2610">
    <property type="entry name" value="Outer membrane usher protein FimD, plug domain"/>
    <property type="match status" value="1"/>
</dbReference>
<dbReference type="Gene3D" id="2.60.40.3110">
    <property type="match status" value="1"/>
</dbReference>
<keyword evidence="5" id="KW-1029">Fimbrium biogenesis</keyword>
<dbReference type="PATRIC" id="fig|1028307.3.peg.546"/>
<evidence type="ECO:0000256" key="7">
    <source>
        <dbReference type="ARBA" id="ARBA00022729"/>
    </source>
</evidence>
<dbReference type="GO" id="GO:0015473">
    <property type="term" value="F:fimbrial usher porin activity"/>
    <property type="evidence" value="ECO:0007669"/>
    <property type="project" value="InterPro"/>
</dbReference>
<sequence>MEELDINLLSLKEEALSDDCLDIEQLIPNSSVSFDIKNQSVSIGIPQSALNFKARGYIPPEHWDNGINAATVNYSFNGNNGFSEYNSNNYYLNLRSGLNVGAWRLRDYSTWSYGKNGSSWNHINTYLQRDVVPLKSRLLIGESYTNSDIFEPLSFRGFSLESNDNMLPDSMRGFAPVVRGIAHGHAKVTIRQNSYVIYQTFVPAGPFEIRDLYPTSNSGDLHVSVEEDDGSLNNYTVPYSAVPILQRDGNHKFNLSIGNTRGGYQQENTRFLQAGIILGLPYDFTIYGGTQYSDKYNSYAFGVGNNLGDFGALSADIITSQSELPDGNKRRGYSTRFLYAKSLNSYGTNFQLLGYRYSTSGFYTLSDTLNKRMNGYISDKEDSVAESYFDLRYKKKDSMQVNLSQQIGDIGSVFFTSNFQNYWDTNEKNTLLQAGYSGNLGDISYNLIYSYNKGIQGMGDDKMVSLGISVPFRFFTSSPIETSNTYLNYNLSNSQNYTNHNVSMSGTLLDDNTLNYNVQQGLTNNGTGASGGVSVGYQSRYGNGNVGYSYQKTNRQLDYNFSGGLLFHENGITLSQPINSNAVLVDVPNSPDIRIENSTGIYTDRNGYAVIPYATAYHKNRIALDTNSFNDHVDIEENVHFSVPTEGAITKVKFKPRIGNRVLFTLKKNGRPLPFGAIANDKNHKLSGIVGEEGVLYLSGVPDKGKLNVAWGKEIGKSCTVDYSIPENLRKEKFAKLYLECYE</sequence>
<evidence type="ECO:0000256" key="6">
    <source>
        <dbReference type="ARBA" id="ARBA00022692"/>
    </source>
</evidence>
<dbReference type="AlphaFoldDB" id="A0A0H3FM39"/>
<dbReference type="SUPFAM" id="SSF141729">
    <property type="entry name" value="FimD N-terminal domain-like"/>
    <property type="match status" value="1"/>
</dbReference>
<evidence type="ECO:0000259" key="11">
    <source>
        <dbReference type="Pfam" id="PF13954"/>
    </source>
</evidence>
<dbReference type="InterPro" id="IPR043142">
    <property type="entry name" value="PapC-like_C_sf"/>
</dbReference>
<dbReference type="KEGG" id="eae:EAE_02750"/>
<dbReference type="EMBL" id="CP002824">
    <property type="protein sequence ID" value="AEG95485.1"/>
    <property type="molecule type" value="Genomic_DNA"/>
</dbReference>
<dbReference type="Gene3D" id="3.10.20.410">
    <property type="match status" value="1"/>
</dbReference>
<evidence type="ECO:0000256" key="3">
    <source>
        <dbReference type="ARBA" id="ARBA00022448"/>
    </source>
</evidence>
<dbReference type="InterPro" id="IPR000015">
    <property type="entry name" value="Fimb_usher"/>
</dbReference>
<dbReference type="InterPro" id="IPR025949">
    <property type="entry name" value="PapC-like_C"/>
</dbReference>
<evidence type="ECO:0000256" key="4">
    <source>
        <dbReference type="ARBA" id="ARBA00022452"/>
    </source>
</evidence>
<keyword evidence="4" id="KW-1134">Transmembrane beta strand</keyword>
<dbReference type="InterPro" id="IPR037224">
    <property type="entry name" value="PapC_N_sf"/>
</dbReference>
<keyword evidence="13" id="KW-1185">Reference proteome</keyword>
<dbReference type="PANTHER" id="PTHR30451">
    <property type="entry name" value="OUTER MEMBRANE USHER PROTEIN"/>
    <property type="match status" value="1"/>
</dbReference>
<evidence type="ECO:0000256" key="9">
    <source>
        <dbReference type="ARBA" id="ARBA00023237"/>
    </source>
</evidence>
<dbReference type="PANTHER" id="PTHR30451:SF21">
    <property type="entry name" value="FIMBRIAL USHER DOMAIN-CONTAINING PROTEIN YDET-RELATED"/>
    <property type="match status" value="1"/>
</dbReference>
<evidence type="ECO:0000256" key="2">
    <source>
        <dbReference type="ARBA" id="ARBA00008064"/>
    </source>
</evidence>
<keyword evidence="7" id="KW-0732">Signal</keyword>